<dbReference type="PANTHER" id="PTHR34180">
    <property type="entry name" value="PEPTIDASE C45"/>
    <property type="match status" value="1"/>
</dbReference>
<dbReference type="InterPro" id="IPR047794">
    <property type="entry name" value="C45_proenzyme-like"/>
</dbReference>
<dbReference type="PANTHER" id="PTHR34180:SF1">
    <property type="entry name" value="BETA-ALANYL-DOPAMINE_CARCININE HYDROLASE"/>
    <property type="match status" value="1"/>
</dbReference>
<dbReference type="EMBL" id="OC916331">
    <property type="protein sequence ID" value="CAD7643948.1"/>
    <property type="molecule type" value="Genomic_DNA"/>
</dbReference>
<feature type="domain" description="Peptidase C45 hydrolase" evidence="1">
    <location>
        <begin position="129"/>
        <end position="376"/>
    </location>
</feature>
<dbReference type="InterPro" id="IPR047801">
    <property type="entry name" value="Peptidase_C45"/>
</dbReference>
<dbReference type="NCBIfam" id="NF040521">
    <property type="entry name" value="C45_proenzyme"/>
    <property type="match status" value="1"/>
</dbReference>
<keyword evidence="3" id="KW-1185">Reference proteome</keyword>
<accession>A0A7R9QFS4</accession>
<dbReference type="AlphaFoldDB" id="A0A7R9QFS4"/>
<dbReference type="Gene3D" id="1.10.10.2120">
    <property type="match status" value="1"/>
</dbReference>
<sequence length="394" mass="44093">MTANVKESYSHIIVRGNPFTRGRSYGQQTKEKIISNINFYKNSGVLPDWDKVCKYINSHYMNALEKYYPSGLNEMKGIAMGSGVDIEDIVLLNSRYEMLRWSRHLHIKSKVTDQLQECTGAVCLSKATKSGEVLIGQNWDINERILNDEIGVLLEVHPDATENIAPFFMLTEAGQLGRSGMNANGLGIIAMGLLSSEDHFSATTTTGFLPITLLRRMFIESPTFAVGLKRMTSVPRHVSVNMIVATAEGEAINLEMTPNHCFMAYPSIKSEVYTHSNHFKSDEFIANNSVKGANKSGSTLFRDRQLERGLMNEWPNIDENSFVDAFKNHLGFPDALCLHIPDEGKEHTSTSPKECTVANIVFNLSKRTVRLCKGQPCNGVYKEYGFNNNTNNMN</sequence>
<organism evidence="2">
    <name type="scientific">Oppiella nova</name>
    <dbReference type="NCBI Taxonomy" id="334625"/>
    <lineage>
        <taxon>Eukaryota</taxon>
        <taxon>Metazoa</taxon>
        <taxon>Ecdysozoa</taxon>
        <taxon>Arthropoda</taxon>
        <taxon>Chelicerata</taxon>
        <taxon>Arachnida</taxon>
        <taxon>Acari</taxon>
        <taxon>Acariformes</taxon>
        <taxon>Sarcoptiformes</taxon>
        <taxon>Oribatida</taxon>
        <taxon>Brachypylina</taxon>
        <taxon>Oppioidea</taxon>
        <taxon>Oppiidae</taxon>
        <taxon>Oppiella</taxon>
    </lineage>
</organism>
<dbReference type="EMBL" id="CAJPVJ010001506">
    <property type="protein sequence ID" value="CAG2164851.1"/>
    <property type="molecule type" value="Genomic_DNA"/>
</dbReference>
<proteinExistence type="predicted"/>
<dbReference type="InterPro" id="IPR005079">
    <property type="entry name" value="Peptidase_C45_hydrolase"/>
</dbReference>
<evidence type="ECO:0000313" key="3">
    <source>
        <dbReference type="Proteomes" id="UP000728032"/>
    </source>
</evidence>
<name>A0A7R9QFS4_9ACAR</name>
<dbReference type="Pfam" id="PF03417">
    <property type="entry name" value="AAT"/>
    <property type="match status" value="1"/>
</dbReference>
<gene>
    <name evidence="2" type="ORF">ONB1V03_LOCUS4398</name>
</gene>
<reference evidence="2" key="1">
    <citation type="submission" date="2020-11" db="EMBL/GenBank/DDBJ databases">
        <authorList>
            <person name="Tran Van P."/>
        </authorList>
    </citation>
    <scope>NUCLEOTIDE SEQUENCE</scope>
</reference>
<protein>
    <recommendedName>
        <fullName evidence="1">Peptidase C45 hydrolase domain-containing protein</fullName>
    </recommendedName>
</protein>
<evidence type="ECO:0000313" key="2">
    <source>
        <dbReference type="EMBL" id="CAD7643948.1"/>
    </source>
</evidence>
<dbReference type="Gene3D" id="3.60.60.10">
    <property type="entry name" value="Penicillin V Acylase, Chain A"/>
    <property type="match status" value="1"/>
</dbReference>
<dbReference type="OrthoDB" id="189997at2759"/>
<evidence type="ECO:0000259" key="1">
    <source>
        <dbReference type="Pfam" id="PF03417"/>
    </source>
</evidence>
<dbReference type="Proteomes" id="UP000728032">
    <property type="component" value="Unassembled WGS sequence"/>
</dbReference>